<dbReference type="SMART" id="SM00967">
    <property type="entry name" value="SpoU_sub_bind"/>
    <property type="match status" value="1"/>
</dbReference>
<evidence type="ECO:0000256" key="1">
    <source>
        <dbReference type="ARBA" id="ARBA00007228"/>
    </source>
</evidence>
<evidence type="ECO:0000259" key="4">
    <source>
        <dbReference type="SMART" id="SM00967"/>
    </source>
</evidence>
<keyword evidence="3 5" id="KW-0808">Transferase</keyword>
<dbReference type="GO" id="GO:0006396">
    <property type="term" value="P:RNA processing"/>
    <property type="evidence" value="ECO:0007669"/>
    <property type="project" value="InterPro"/>
</dbReference>
<dbReference type="InterPro" id="IPR053888">
    <property type="entry name" value="MRM3-like_sub_bind"/>
</dbReference>
<evidence type="ECO:0000256" key="3">
    <source>
        <dbReference type="ARBA" id="ARBA00022679"/>
    </source>
</evidence>
<protein>
    <submittedName>
        <fullName evidence="5">RNA methyltransferase</fullName>
    </submittedName>
</protein>
<dbReference type="InterPro" id="IPR013123">
    <property type="entry name" value="SpoU_subst-bd"/>
</dbReference>
<accession>A0A558QZL4</accession>
<dbReference type="Proteomes" id="UP000318681">
    <property type="component" value="Unassembled WGS sequence"/>
</dbReference>
<feature type="domain" description="RNA 2-O ribose methyltransferase substrate binding" evidence="4">
    <location>
        <begin position="32"/>
        <end position="108"/>
    </location>
</feature>
<dbReference type="Gene3D" id="3.30.1330.30">
    <property type="match status" value="1"/>
</dbReference>
<dbReference type="RefSeq" id="WP_145153286.1">
    <property type="nucleotide sequence ID" value="NZ_VNIM01000062.1"/>
</dbReference>
<dbReference type="InterPro" id="IPR029064">
    <property type="entry name" value="Ribosomal_eL30-like_sf"/>
</dbReference>
<evidence type="ECO:0000313" key="5">
    <source>
        <dbReference type="EMBL" id="TVV72555.1"/>
    </source>
</evidence>
<dbReference type="PANTHER" id="PTHR43191">
    <property type="entry name" value="RRNA METHYLTRANSFERASE 3"/>
    <property type="match status" value="1"/>
</dbReference>
<evidence type="ECO:0000313" key="6">
    <source>
        <dbReference type="Proteomes" id="UP000318681"/>
    </source>
</evidence>
<sequence length="271" mass="29141">MPRQITAFSNPLVKSVRLLREKRHRREQGRFLAEGLRILTEALDAGCLPETIFYAVDSARHPLVVRLVAAVEQAGGEAIETSRDILHKLSGKDNPQTVLGVYAEFTLPLAALDRSTAPIWLVAQSLRDPGNLGTILRTGDAVGAGGLILIDDCVDPFSVEAVRASMGALFTQSIAAATWPEFVAWLRGGAGQLVGLSLDTDHDYQAPRYAAPTFLLVGNEAQGLPAEYAAECDLLVKMPMLGKADSLNAAVATAVMAYEVLNQRRRVPDPA</sequence>
<dbReference type="OrthoDB" id="9794400at2"/>
<dbReference type="InterPro" id="IPR029028">
    <property type="entry name" value="Alpha/beta_knot_MTases"/>
</dbReference>
<reference evidence="5 6" key="1">
    <citation type="submission" date="2019-07" db="EMBL/GenBank/DDBJ databases">
        <title>Sphingomonas solaris sp. nov., isolated from a solar panel from Boston, Massachusetts.</title>
        <authorList>
            <person name="Tanner K."/>
            <person name="Pascual J."/>
            <person name="Mancuso C."/>
            <person name="Pereto J."/>
            <person name="Khalil A."/>
            <person name="Vilanova C."/>
        </authorList>
    </citation>
    <scope>NUCLEOTIDE SEQUENCE [LARGE SCALE GENOMIC DNA]</scope>
    <source>
        <strain evidence="5 6">R4DWN</strain>
    </source>
</reference>
<dbReference type="Gene3D" id="3.40.1280.10">
    <property type="match status" value="1"/>
</dbReference>
<dbReference type="GO" id="GO:0005737">
    <property type="term" value="C:cytoplasm"/>
    <property type="evidence" value="ECO:0007669"/>
    <property type="project" value="UniProtKB-ARBA"/>
</dbReference>
<dbReference type="Pfam" id="PF22435">
    <property type="entry name" value="MRM3-like_sub_bind"/>
    <property type="match status" value="1"/>
</dbReference>
<proteinExistence type="inferred from homology"/>
<keyword evidence="2 5" id="KW-0489">Methyltransferase</keyword>
<dbReference type="InterPro" id="IPR029026">
    <property type="entry name" value="tRNA_m1G_MTases_N"/>
</dbReference>
<evidence type="ECO:0000256" key="2">
    <source>
        <dbReference type="ARBA" id="ARBA00022603"/>
    </source>
</evidence>
<gene>
    <name evidence="5" type="ORF">FOY91_14255</name>
</gene>
<comment type="caution">
    <text evidence="5">The sequence shown here is derived from an EMBL/GenBank/DDBJ whole genome shotgun (WGS) entry which is preliminary data.</text>
</comment>
<dbReference type="GO" id="GO:0032259">
    <property type="term" value="P:methylation"/>
    <property type="evidence" value="ECO:0007669"/>
    <property type="project" value="UniProtKB-KW"/>
</dbReference>
<dbReference type="EMBL" id="VNIM01000062">
    <property type="protein sequence ID" value="TVV72555.1"/>
    <property type="molecule type" value="Genomic_DNA"/>
</dbReference>
<dbReference type="GO" id="GO:0008173">
    <property type="term" value="F:RNA methyltransferase activity"/>
    <property type="evidence" value="ECO:0007669"/>
    <property type="project" value="InterPro"/>
</dbReference>
<keyword evidence="6" id="KW-1185">Reference proteome</keyword>
<dbReference type="InterPro" id="IPR051259">
    <property type="entry name" value="rRNA_Methyltransferase"/>
</dbReference>
<comment type="similarity">
    <text evidence="1">Belongs to the class IV-like SAM-binding methyltransferase superfamily. RNA methyltransferase TrmH family.</text>
</comment>
<dbReference type="Pfam" id="PF00588">
    <property type="entry name" value="SpoU_methylase"/>
    <property type="match status" value="1"/>
</dbReference>
<dbReference type="InterPro" id="IPR001537">
    <property type="entry name" value="SpoU_MeTrfase"/>
</dbReference>
<dbReference type="AlphaFoldDB" id="A0A558QZL4"/>
<dbReference type="CDD" id="cd18095">
    <property type="entry name" value="SpoU-like_rRNA-MTase"/>
    <property type="match status" value="1"/>
</dbReference>
<dbReference type="PANTHER" id="PTHR43191:SF2">
    <property type="entry name" value="RRNA METHYLTRANSFERASE 3, MITOCHONDRIAL"/>
    <property type="match status" value="1"/>
</dbReference>
<dbReference type="SUPFAM" id="SSF55315">
    <property type="entry name" value="L30e-like"/>
    <property type="match status" value="1"/>
</dbReference>
<dbReference type="GO" id="GO:0003723">
    <property type="term" value="F:RNA binding"/>
    <property type="evidence" value="ECO:0007669"/>
    <property type="project" value="InterPro"/>
</dbReference>
<dbReference type="SUPFAM" id="SSF75217">
    <property type="entry name" value="alpha/beta knot"/>
    <property type="match status" value="1"/>
</dbReference>
<name>A0A558QZL4_9SPHN</name>
<organism evidence="5 6">
    <name type="scientific">Alterirhizorhabdus solaris</name>
    <dbReference type="NCBI Taxonomy" id="2529389"/>
    <lineage>
        <taxon>Bacteria</taxon>
        <taxon>Pseudomonadati</taxon>
        <taxon>Pseudomonadota</taxon>
        <taxon>Alphaproteobacteria</taxon>
        <taxon>Sphingomonadales</taxon>
        <taxon>Rhizorhabdaceae</taxon>
        <taxon>Alterirhizorhabdus</taxon>
    </lineage>
</organism>